<feature type="coiled-coil region" evidence="1">
    <location>
        <begin position="263"/>
        <end position="290"/>
    </location>
</feature>
<dbReference type="EMBL" id="JANAWD010000166">
    <property type="protein sequence ID" value="KAJ3485063.1"/>
    <property type="molecule type" value="Genomic_DNA"/>
</dbReference>
<feature type="region of interest" description="Disordered" evidence="2">
    <location>
        <begin position="363"/>
        <end position="425"/>
    </location>
</feature>
<reference evidence="3" key="1">
    <citation type="submission" date="2022-07" db="EMBL/GenBank/DDBJ databases">
        <title>Genome Sequence of Physisporinus lineatus.</title>
        <authorList>
            <person name="Buettner E."/>
        </authorList>
    </citation>
    <scope>NUCLEOTIDE SEQUENCE</scope>
    <source>
        <strain evidence="3">VT162</strain>
    </source>
</reference>
<comment type="caution">
    <text evidence="3">The sequence shown here is derived from an EMBL/GenBank/DDBJ whole genome shotgun (WGS) entry which is preliminary data.</text>
</comment>
<evidence type="ECO:0000256" key="1">
    <source>
        <dbReference type="SAM" id="Coils"/>
    </source>
</evidence>
<feature type="compositionally biased region" description="Pro residues" evidence="2">
    <location>
        <begin position="160"/>
        <end position="181"/>
    </location>
</feature>
<evidence type="ECO:0000313" key="4">
    <source>
        <dbReference type="Proteomes" id="UP001212997"/>
    </source>
</evidence>
<dbReference type="AlphaFoldDB" id="A0AAD5YJC7"/>
<feature type="compositionally biased region" description="Acidic residues" evidence="2">
    <location>
        <begin position="388"/>
        <end position="397"/>
    </location>
</feature>
<feature type="region of interest" description="Disordered" evidence="2">
    <location>
        <begin position="41"/>
        <end position="211"/>
    </location>
</feature>
<sequence>MDGAQLRELDREEIQALAKREGIKANEKSENIIEQLLLKYPDGVAPFEGTVPRKKAPKKRAGAKQRPPKKPAKRLRMYVGESVSQRRMLGTDEPSESNHSRDVKAESSASQDLPQPPLPTITEQQDEAGPSRRSPVPLQEESASARRAGLADRPHAANSPLPPSSPPSPPSQTPPPIPREPIPQAGLDPPQVSSPHDLPHIDDDDAPPANAHQAFDLQQDVPIPEPHPQGEAHDEDLIMTWFLIDQGDLTPLTDSLNYVHQRLDEIKKLNEVVRRENDRVLERLREVQHKRHKLERFFSTKFPEVFKRTQDVTEMTGESRAAGSSNWGGQGSSRQAQSSVPRAVRLEIDRLIEGEERRRLEDLKQKALGKQRRANARAPAGRKRAREEVEEEMEEAQGEVYQTRAKKARRAASYASWEGSGSVEI</sequence>
<proteinExistence type="predicted"/>
<evidence type="ECO:0000256" key="2">
    <source>
        <dbReference type="SAM" id="MobiDB-lite"/>
    </source>
</evidence>
<feature type="compositionally biased region" description="Basic residues" evidence="2">
    <location>
        <begin position="52"/>
        <end position="76"/>
    </location>
</feature>
<organism evidence="3 4">
    <name type="scientific">Meripilus lineatus</name>
    <dbReference type="NCBI Taxonomy" id="2056292"/>
    <lineage>
        <taxon>Eukaryota</taxon>
        <taxon>Fungi</taxon>
        <taxon>Dikarya</taxon>
        <taxon>Basidiomycota</taxon>
        <taxon>Agaricomycotina</taxon>
        <taxon>Agaricomycetes</taxon>
        <taxon>Polyporales</taxon>
        <taxon>Meripilaceae</taxon>
        <taxon>Meripilus</taxon>
    </lineage>
</organism>
<gene>
    <name evidence="3" type="ORF">NLI96_g5210</name>
</gene>
<feature type="compositionally biased region" description="Basic and acidic residues" evidence="2">
    <location>
        <begin position="96"/>
        <end position="105"/>
    </location>
</feature>
<name>A0AAD5YJC7_9APHY</name>
<feature type="compositionally biased region" description="Basic residues" evidence="2">
    <location>
        <begin position="367"/>
        <end position="384"/>
    </location>
</feature>
<keyword evidence="1" id="KW-0175">Coiled coil</keyword>
<dbReference type="Proteomes" id="UP001212997">
    <property type="component" value="Unassembled WGS sequence"/>
</dbReference>
<evidence type="ECO:0000313" key="3">
    <source>
        <dbReference type="EMBL" id="KAJ3485063.1"/>
    </source>
</evidence>
<protein>
    <submittedName>
        <fullName evidence="3">Uncharacterized protein</fullName>
    </submittedName>
</protein>
<keyword evidence="4" id="KW-1185">Reference proteome</keyword>
<accession>A0AAD5YJC7</accession>
<feature type="region of interest" description="Disordered" evidence="2">
    <location>
        <begin position="314"/>
        <end position="341"/>
    </location>
</feature>